<dbReference type="SUPFAM" id="SSF56235">
    <property type="entry name" value="N-terminal nucleophile aminohydrolases (Ntn hydrolases)"/>
    <property type="match status" value="1"/>
</dbReference>
<feature type="binding site" evidence="9">
    <location>
        <position position="293"/>
    </location>
    <ligand>
        <name>ATP</name>
        <dbReference type="ChEBI" id="CHEBI:30616"/>
    </ligand>
</feature>
<dbReference type="InterPro" id="IPR006426">
    <property type="entry name" value="Asn_synth_AEB"/>
</dbReference>
<dbReference type="PROSITE" id="PS51278">
    <property type="entry name" value="GATASE_TYPE_2"/>
    <property type="match status" value="1"/>
</dbReference>
<keyword evidence="4 9" id="KW-0547">Nucleotide-binding</keyword>
<comment type="caution">
    <text evidence="11">The sequence shown here is derived from an EMBL/GenBank/DDBJ whole genome shotgun (WGS) entry which is preliminary data.</text>
</comment>
<dbReference type="EC" id="6.3.5.4" evidence="3"/>
<dbReference type="STRING" id="1121439.dsat_2300"/>
<keyword evidence="6 8" id="KW-0315">Glutamine amidotransferase</keyword>
<dbReference type="InterPro" id="IPR017932">
    <property type="entry name" value="GATase_2_dom"/>
</dbReference>
<reference evidence="11 12" key="1">
    <citation type="journal article" date="2013" name="Genome Announc.">
        <title>Draft genome sequences for three mercury-methylating, sulfate-reducing bacteria.</title>
        <authorList>
            <person name="Brown S.D."/>
            <person name="Hurt R.A.Jr."/>
            <person name="Gilmour C.C."/>
            <person name="Elias D.A."/>
        </authorList>
    </citation>
    <scope>NUCLEOTIDE SEQUENCE [LARGE SCALE GENOMIC DNA]</scope>
    <source>
        <strain evidence="11 12">DSM 16529</strain>
    </source>
</reference>
<keyword evidence="8" id="KW-0028">Amino-acid biosynthesis</keyword>
<dbReference type="GO" id="GO:0005524">
    <property type="term" value="F:ATP binding"/>
    <property type="evidence" value="ECO:0007669"/>
    <property type="project" value="UniProtKB-KW"/>
</dbReference>
<keyword evidence="5 9" id="KW-0067">ATP-binding</keyword>
<comment type="similarity">
    <text evidence="2">Belongs to the asparagine synthetase family.</text>
</comment>
<feature type="binding site" evidence="9">
    <location>
        <position position="97"/>
    </location>
    <ligand>
        <name>L-glutamine</name>
        <dbReference type="ChEBI" id="CHEBI:58359"/>
    </ligand>
</feature>
<dbReference type="Gene3D" id="3.60.20.10">
    <property type="entry name" value="Glutamine Phosphoribosylpyrophosphate, subunit 1, domain 1"/>
    <property type="match status" value="1"/>
</dbReference>
<evidence type="ECO:0000313" key="11">
    <source>
        <dbReference type="EMBL" id="EPR34937.1"/>
    </source>
</evidence>
<evidence type="ECO:0000256" key="8">
    <source>
        <dbReference type="PIRSR" id="PIRSR001589-1"/>
    </source>
</evidence>
<evidence type="ECO:0000256" key="2">
    <source>
        <dbReference type="ARBA" id="ARBA00005752"/>
    </source>
</evidence>
<evidence type="ECO:0000313" key="12">
    <source>
        <dbReference type="Proteomes" id="UP000014975"/>
    </source>
</evidence>
<evidence type="ECO:0000256" key="4">
    <source>
        <dbReference type="ARBA" id="ARBA00022741"/>
    </source>
</evidence>
<comment type="catalytic activity">
    <reaction evidence="7">
        <text>L-aspartate + L-glutamine + ATP + H2O = L-asparagine + L-glutamate + AMP + diphosphate + H(+)</text>
        <dbReference type="Rhea" id="RHEA:12228"/>
        <dbReference type="ChEBI" id="CHEBI:15377"/>
        <dbReference type="ChEBI" id="CHEBI:15378"/>
        <dbReference type="ChEBI" id="CHEBI:29985"/>
        <dbReference type="ChEBI" id="CHEBI:29991"/>
        <dbReference type="ChEBI" id="CHEBI:30616"/>
        <dbReference type="ChEBI" id="CHEBI:33019"/>
        <dbReference type="ChEBI" id="CHEBI:58048"/>
        <dbReference type="ChEBI" id="CHEBI:58359"/>
        <dbReference type="ChEBI" id="CHEBI:456215"/>
        <dbReference type="EC" id="6.3.5.4"/>
    </reaction>
</comment>
<evidence type="ECO:0000256" key="9">
    <source>
        <dbReference type="PIRSR" id="PIRSR001589-2"/>
    </source>
</evidence>
<dbReference type="InterPro" id="IPR033738">
    <property type="entry name" value="AsnB_N"/>
</dbReference>
<dbReference type="Proteomes" id="UP000014975">
    <property type="component" value="Unassembled WGS sequence"/>
</dbReference>
<dbReference type="Gene3D" id="3.40.50.620">
    <property type="entry name" value="HUPs"/>
    <property type="match status" value="1"/>
</dbReference>
<evidence type="ECO:0000256" key="7">
    <source>
        <dbReference type="ARBA" id="ARBA00048741"/>
    </source>
</evidence>
<dbReference type="RefSeq" id="WP_020886186.1">
    <property type="nucleotide sequence ID" value="NZ_ATHI01000005.1"/>
</dbReference>
<dbReference type="InterPro" id="IPR051786">
    <property type="entry name" value="ASN_synthetase/amidase"/>
</dbReference>
<keyword evidence="12" id="KW-1185">Reference proteome</keyword>
<dbReference type="EMBL" id="ATHI01000005">
    <property type="protein sequence ID" value="EPR34937.1"/>
    <property type="molecule type" value="Genomic_DNA"/>
</dbReference>
<dbReference type="NCBIfam" id="TIGR01536">
    <property type="entry name" value="asn_synth_AEB"/>
    <property type="match status" value="1"/>
</dbReference>
<dbReference type="OrthoDB" id="9763290at2"/>
<dbReference type="PANTHER" id="PTHR43284:SF1">
    <property type="entry name" value="ASPARAGINE SYNTHETASE"/>
    <property type="match status" value="1"/>
</dbReference>
<organism evidence="11 12">
    <name type="scientific">Alkalidesulfovibrio alkalitolerans DSM 16529</name>
    <dbReference type="NCBI Taxonomy" id="1121439"/>
    <lineage>
        <taxon>Bacteria</taxon>
        <taxon>Pseudomonadati</taxon>
        <taxon>Thermodesulfobacteriota</taxon>
        <taxon>Desulfovibrionia</taxon>
        <taxon>Desulfovibrionales</taxon>
        <taxon>Desulfovibrionaceae</taxon>
        <taxon>Alkalidesulfovibrio</taxon>
    </lineage>
</organism>
<dbReference type="PIRSF" id="PIRSF001589">
    <property type="entry name" value="Asn_synthetase_glu-h"/>
    <property type="match status" value="1"/>
</dbReference>
<keyword evidence="8" id="KW-0061">Asparagine biosynthesis</keyword>
<feature type="domain" description="Glutamine amidotransferase type-2" evidence="10">
    <location>
        <begin position="2"/>
        <end position="214"/>
    </location>
</feature>
<dbReference type="SUPFAM" id="SSF52402">
    <property type="entry name" value="Adenine nucleotide alpha hydrolases-like"/>
    <property type="match status" value="1"/>
</dbReference>
<dbReference type="PANTHER" id="PTHR43284">
    <property type="entry name" value="ASPARAGINE SYNTHETASE (GLUTAMINE-HYDROLYZING)"/>
    <property type="match status" value="1"/>
</dbReference>
<evidence type="ECO:0000256" key="1">
    <source>
        <dbReference type="ARBA" id="ARBA00005187"/>
    </source>
</evidence>
<evidence type="ECO:0000256" key="3">
    <source>
        <dbReference type="ARBA" id="ARBA00012737"/>
    </source>
</evidence>
<dbReference type="GO" id="GO:0006529">
    <property type="term" value="P:asparagine biosynthetic process"/>
    <property type="evidence" value="ECO:0007669"/>
    <property type="project" value="UniProtKB-KW"/>
</dbReference>
<proteinExistence type="inferred from homology"/>
<dbReference type="Pfam" id="PF13537">
    <property type="entry name" value="GATase_7"/>
    <property type="match status" value="1"/>
</dbReference>
<dbReference type="CDD" id="cd00712">
    <property type="entry name" value="AsnB"/>
    <property type="match status" value="1"/>
</dbReference>
<accession>S7TCJ0</accession>
<dbReference type="AlphaFoldDB" id="S7TCJ0"/>
<evidence type="ECO:0000256" key="6">
    <source>
        <dbReference type="ARBA" id="ARBA00022962"/>
    </source>
</evidence>
<dbReference type="InterPro" id="IPR029055">
    <property type="entry name" value="Ntn_hydrolases_N"/>
</dbReference>
<gene>
    <name evidence="11" type="ORF">dsat_2300</name>
</gene>
<dbReference type="InterPro" id="IPR014729">
    <property type="entry name" value="Rossmann-like_a/b/a_fold"/>
</dbReference>
<name>S7TCJ0_9BACT</name>
<dbReference type="eggNOG" id="COG0367">
    <property type="taxonomic scope" value="Bacteria"/>
</dbReference>
<dbReference type="InterPro" id="IPR001962">
    <property type="entry name" value="Asn_synthase"/>
</dbReference>
<protein>
    <recommendedName>
        <fullName evidence="3">asparagine synthase (glutamine-hydrolyzing)</fullName>
        <ecNumber evidence="3">6.3.5.4</ecNumber>
    </recommendedName>
</protein>
<dbReference type="CDD" id="cd01991">
    <property type="entry name" value="Asn_synthase_B_C"/>
    <property type="match status" value="1"/>
</dbReference>
<dbReference type="GO" id="GO:0004066">
    <property type="term" value="F:asparagine synthase (glutamine-hydrolyzing) activity"/>
    <property type="evidence" value="ECO:0007669"/>
    <property type="project" value="UniProtKB-EC"/>
</dbReference>
<comment type="pathway">
    <text evidence="1">Amino-acid biosynthesis; L-asparagine biosynthesis; L-asparagine from L-aspartate (L-Gln route): step 1/1.</text>
</comment>
<evidence type="ECO:0000259" key="10">
    <source>
        <dbReference type="PROSITE" id="PS51278"/>
    </source>
</evidence>
<sequence length="635" mass="70546">MCGIAGVVGIAGAHVIVARMLEVIGHRGPDNTSLWSEGDISLGHVRLSIVDLSPQGNQPMFSEDEGVVLTGNGEIYNAPELRRGLLDAGHAFRSHSDNEVLLHLYEDAAREGDEDWPLVLNGMIAFGLFDRIRRRLILGRDRLGIKPLYYAQIGGGLIFASEIKAILASGLIRAKADPEGFAQYLTFENTFGAQTLFAGMRMVEPGQTLVFEAARLRAHRYWDVVFRDETPMTFAEACDEFLVTAKESVARHLMSDVEIATYLSGGIDSTSVATLALENLGTGVATFNGRFDVGGWYDESGGARAVAERIGSRHSEVVMGPDDFAVCFDDLMYHLDEPRMGYGSFSQYVVAREASKSVKVILTGHGGDEFFGGYQVFKFAGFLASLPGDPGRAFRLLRGHRPREIPHLAYFLLQPLLTRARRTFLPLINTRRALMRMLQPRALAQLGQIDPRAGLTALIGDEPDTVRRLTRVFMKSYLPGLFTVEDKISMAHSLESRTPLCDNAMVDLSLRVPFELKLHGGELKAIPRAAMRSRLPEILYGMPKRGFPTPLRPWFRSDLSDFVRSRLSVRDTPLHSIFTPNAVRGVLDRQAHSPVRRLGAVDELFTHRVWQMLCLDSWMRRFDVDPGDLAEWGGA</sequence>
<evidence type="ECO:0000256" key="5">
    <source>
        <dbReference type="ARBA" id="ARBA00022840"/>
    </source>
</evidence>
<dbReference type="Pfam" id="PF00733">
    <property type="entry name" value="Asn_synthase"/>
    <property type="match status" value="1"/>
</dbReference>
<dbReference type="PATRIC" id="fig|1121439.3.peg.688"/>
<feature type="active site" description="For GATase activity" evidence="8">
    <location>
        <position position="2"/>
    </location>
</feature>